<comment type="caution">
    <text evidence="3">The sequence shown here is derived from an EMBL/GenBank/DDBJ whole genome shotgun (WGS) entry which is preliminary data.</text>
</comment>
<protein>
    <recommendedName>
        <fullName evidence="2">Retroviral polymerase SH3-like domain-containing protein</fullName>
    </recommendedName>
</protein>
<evidence type="ECO:0000313" key="4">
    <source>
        <dbReference type="Proteomes" id="UP001151760"/>
    </source>
</evidence>
<sequence length="344" mass="39674">MGHRLRGEVLFKFNVWVPIGKCNWVLERQKKPRNQIFRALTASAHVPSSVTETTDTRSTLPPPPPPLQKPTCHRDIWEKVKDQKSRMHHYYKDGKVRSKCENKGIVPTEMELVLEYTQQGASHEVSDHLKMEMEMEIPSSSNVKLITECSDTTYTCYEVMKDLIKVSKLPQTLISYSSSQVLGCETLVKCDTPEKLQQGYVKCIFVGYPKETMGYYFYIPPENKIVVARYDEFFKKNLITQEASGRALELEEIQEEDTSHSENTSEHHVEAESLEPQIDVALVRKSERTHRAPDRLCLNVEGEEHSLGDLNDHVNYKAALLDLEYDKWLDAMNAEMKFMKDNKV</sequence>
<keyword evidence="4" id="KW-1185">Reference proteome</keyword>
<feature type="compositionally biased region" description="Basic and acidic residues" evidence="1">
    <location>
        <begin position="257"/>
        <end position="271"/>
    </location>
</feature>
<name>A0ABQ5CLA0_9ASTR</name>
<evidence type="ECO:0000259" key="2">
    <source>
        <dbReference type="Pfam" id="PF25597"/>
    </source>
</evidence>
<dbReference type="Proteomes" id="UP001151760">
    <property type="component" value="Unassembled WGS sequence"/>
</dbReference>
<accession>A0ABQ5CLA0</accession>
<gene>
    <name evidence="3" type="ORF">Tco_0907735</name>
</gene>
<feature type="domain" description="Retroviral polymerase SH3-like" evidence="2">
    <location>
        <begin position="191"/>
        <end position="236"/>
    </location>
</feature>
<feature type="region of interest" description="Disordered" evidence="1">
    <location>
        <begin position="253"/>
        <end position="272"/>
    </location>
</feature>
<proteinExistence type="predicted"/>
<organism evidence="3 4">
    <name type="scientific">Tanacetum coccineum</name>
    <dbReference type="NCBI Taxonomy" id="301880"/>
    <lineage>
        <taxon>Eukaryota</taxon>
        <taxon>Viridiplantae</taxon>
        <taxon>Streptophyta</taxon>
        <taxon>Embryophyta</taxon>
        <taxon>Tracheophyta</taxon>
        <taxon>Spermatophyta</taxon>
        <taxon>Magnoliopsida</taxon>
        <taxon>eudicotyledons</taxon>
        <taxon>Gunneridae</taxon>
        <taxon>Pentapetalae</taxon>
        <taxon>asterids</taxon>
        <taxon>campanulids</taxon>
        <taxon>Asterales</taxon>
        <taxon>Asteraceae</taxon>
        <taxon>Asteroideae</taxon>
        <taxon>Anthemideae</taxon>
        <taxon>Anthemidinae</taxon>
        <taxon>Tanacetum</taxon>
    </lineage>
</organism>
<reference evidence="3" key="2">
    <citation type="submission" date="2022-01" db="EMBL/GenBank/DDBJ databases">
        <authorList>
            <person name="Yamashiro T."/>
            <person name="Shiraishi A."/>
            <person name="Satake H."/>
            <person name="Nakayama K."/>
        </authorList>
    </citation>
    <scope>NUCLEOTIDE SEQUENCE</scope>
</reference>
<feature type="region of interest" description="Disordered" evidence="1">
    <location>
        <begin position="45"/>
        <end position="70"/>
    </location>
</feature>
<evidence type="ECO:0000256" key="1">
    <source>
        <dbReference type="SAM" id="MobiDB-lite"/>
    </source>
</evidence>
<reference evidence="3" key="1">
    <citation type="journal article" date="2022" name="Int. J. Mol. Sci.">
        <title>Draft Genome of Tanacetum Coccineum: Genomic Comparison of Closely Related Tanacetum-Family Plants.</title>
        <authorList>
            <person name="Yamashiro T."/>
            <person name="Shiraishi A."/>
            <person name="Nakayama K."/>
            <person name="Satake H."/>
        </authorList>
    </citation>
    <scope>NUCLEOTIDE SEQUENCE</scope>
</reference>
<dbReference type="EMBL" id="BQNB010014379">
    <property type="protein sequence ID" value="GJT27460.1"/>
    <property type="molecule type" value="Genomic_DNA"/>
</dbReference>
<feature type="compositionally biased region" description="Polar residues" evidence="1">
    <location>
        <begin position="46"/>
        <end position="59"/>
    </location>
</feature>
<evidence type="ECO:0000313" key="3">
    <source>
        <dbReference type="EMBL" id="GJT27460.1"/>
    </source>
</evidence>
<dbReference type="Pfam" id="PF25597">
    <property type="entry name" value="SH3_retrovirus"/>
    <property type="match status" value="1"/>
</dbReference>
<dbReference type="InterPro" id="IPR057670">
    <property type="entry name" value="SH3_retrovirus"/>
</dbReference>